<gene>
    <name evidence="1" type="ORF">L248_2136</name>
</gene>
<dbReference type="AlphaFoldDB" id="U4TPN9"/>
<reference evidence="2" key="1">
    <citation type="journal article" date="2013" name="Genome Announc.">
        <title>Whole-Genome Sequencing of Lactobacillus shenzhenensis Strain LY-73T.</title>
        <authorList>
            <person name="Lin Z."/>
            <person name="Liu Z."/>
            <person name="Yang R."/>
            <person name="Zou Y."/>
            <person name="Wan D."/>
            <person name="Chen J."/>
            <person name="Guo M."/>
            <person name="Zhao J."/>
            <person name="Fang C."/>
            <person name="Yang R."/>
            <person name="Liu F."/>
        </authorList>
    </citation>
    <scope>NUCLEOTIDE SEQUENCE [LARGE SCALE GENOMIC DNA]</scope>
    <source>
        <strain evidence="2">LY-73</strain>
    </source>
</reference>
<dbReference type="EMBL" id="KI271612">
    <property type="protein sequence ID" value="ERL63843.1"/>
    <property type="molecule type" value="Genomic_DNA"/>
</dbReference>
<dbReference type="eggNOG" id="ENOG5030BA8">
    <property type="taxonomic scope" value="Bacteria"/>
</dbReference>
<sequence length="142" mass="16310">MAVLMSLLPINEEESRVAADEQLSRYREERGIMTMPINPRITSSWGDGMSPSTAERDPYPIERMERIRHAKGFIRYVDRCIHALPKRSHQRLLRARYCDGPESDHPDATAMQVLDISSSSYFRLKSEALLAVSFYLGVEVHE</sequence>
<dbReference type="HOGENOM" id="CLU_1813339_0_0_9"/>
<protein>
    <submittedName>
        <fullName evidence="1">Uncharacterized protein</fullName>
    </submittedName>
</protein>
<name>U4TPN9_9LACO</name>
<proteinExistence type="predicted"/>
<organism evidence="1 2">
    <name type="scientific">Schleiferilactobacillus shenzhenensis LY-73</name>
    <dbReference type="NCBI Taxonomy" id="1231336"/>
    <lineage>
        <taxon>Bacteria</taxon>
        <taxon>Bacillati</taxon>
        <taxon>Bacillota</taxon>
        <taxon>Bacilli</taxon>
        <taxon>Lactobacillales</taxon>
        <taxon>Lactobacillaceae</taxon>
        <taxon>Schleiferilactobacillus</taxon>
    </lineage>
</organism>
<evidence type="ECO:0000313" key="1">
    <source>
        <dbReference type="EMBL" id="ERL63843.1"/>
    </source>
</evidence>
<dbReference type="STRING" id="1231336.L248_2136"/>
<evidence type="ECO:0000313" key="2">
    <source>
        <dbReference type="Proteomes" id="UP000030647"/>
    </source>
</evidence>
<accession>U4TPN9</accession>
<keyword evidence="2" id="KW-1185">Reference proteome</keyword>
<dbReference type="Proteomes" id="UP000030647">
    <property type="component" value="Unassembled WGS sequence"/>
</dbReference>